<evidence type="ECO:0000256" key="1">
    <source>
        <dbReference type="SAM" id="MobiDB-lite"/>
    </source>
</evidence>
<protein>
    <submittedName>
        <fullName evidence="2">Uncharacterized protein</fullName>
    </submittedName>
</protein>
<dbReference type="Proteomes" id="UP000824120">
    <property type="component" value="Chromosome 2"/>
</dbReference>
<feature type="compositionally biased region" description="Basic and acidic residues" evidence="1">
    <location>
        <begin position="133"/>
        <end position="153"/>
    </location>
</feature>
<accession>A0A9J6A8X1</accession>
<reference evidence="2 3" key="1">
    <citation type="submission" date="2020-09" db="EMBL/GenBank/DDBJ databases">
        <title>De no assembly of potato wild relative species, Solanum commersonii.</title>
        <authorList>
            <person name="Cho K."/>
        </authorList>
    </citation>
    <scope>NUCLEOTIDE SEQUENCE [LARGE SCALE GENOMIC DNA]</scope>
    <source>
        <strain evidence="2">LZ3.2</strain>
        <tissue evidence="2">Leaf</tissue>
    </source>
</reference>
<dbReference type="EMBL" id="JACXVP010000002">
    <property type="protein sequence ID" value="KAG5620731.1"/>
    <property type="molecule type" value="Genomic_DNA"/>
</dbReference>
<feature type="region of interest" description="Disordered" evidence="1">
    <location>
        <begin position="124"/>
        <end position="153"/>
    </location>
</feature>
<name>A0A9J6A8X1_SOLCO</name>
<organism evidence="2 3">
    <name type="scientific">Solanum commersonii</name>
    <name type="common">Commerson's wild potato</name>
    <name type="synonym">Commerson's nightshade</name>
    <dbReference type="NCBI Taxonomy" id="4109"/>
    <lineage>
        <taxon>Eukaryota</taxon>
        <taxon>Viridiplantae</taxon>
        <taxon>Streptophyta</taxon>
        <taxon>Embryophyta</taxon>
        <taxon>Tracheophyta</taxon>
        <taxon>Spermatophyta</taxon>
        <taxon>Magnoliopsida</taxon>
        <taxon>eudicotyledons</taxon>
        <taxon>Gunneridae</taxon>
        <taxon>Pentapetalae</taxon>
        <taxon>asterids</taxon>
        <taxon>lamiids</taxon>
        <taxon>Solanales</taxon>
        <taxon>Solanaceae</taxon>
        <taxon>Solanoideae</taxon>
        <taxon>Solaneae</taxon>
        <taxon>Solanum</taxon>
    </lineage>
</organism>
<keyword evidence="3" id="KW-1185">Reference proteome</keyword>
<feature type="region of interest" description="Disordered" evidence="1">
    <location>
        <begin position="17"/>
        <end position="69"/>
    </location>
</feature>
<comment type="caution">
    <text evidence="2">The sequence shown here is derived from an EMBL/GenBank/DDBJ whole genome shotgun (WGS) entry which is preliminary data.</text>
</comment>
<proteinExistence type="predicted"/>
<gene>
    <name evidence="2" type="ORF">H5410_005949</name>
</gene>
<evidence type="ECO:0000313" key="3">
    <source>
        <dbReference type="Proteomes" id="UP000824120"/>
    </source>
</evidence>
<sequence>MDHPSFSIGITQIVTANTNRISDYEDPNEAENRSNRLHDPITMAKQSSKKSKPKKEAHGKTPKKRGRKVASAIYRSTLPTVEFVQDIMQQESDTVKSTSNLMIFKVTIFAQDMQHCYESMVSTKTEYVSENDDPTRPKSDYTPPTKDDLVNVE</sequence>
<dbReference type="AlphaFoldDB" id="A0A9J6A8X1"/>
<evidence type="ECO:0000313" key="2">
    <source>
        <dbReference type="EMBL" id="KAG5620731.1"/>
    </source>
</evidence>
<feature type="compositionally biased region" description="Basic and acidic residues" evidence="1">
    <location>
        <begin position="30"/>
        <end position="39"/>
    </location>
</feature>